<dbReference type="RefSeq" id="WP_237340250.1">
    <property type="nucleotide sequence ID" value="NZ_BAABCM010000031.1"/>
</dbReference>
<protein>
    <recommendedName>
        <fullName evidence="9">ABC transporter permease</fullName>
    </recommendedName>
</protein>
<dbReference type="EMBL" id="BAABCM010000031">
    <property type="protein sequence ID" value="GAA3858304.1"/>
    <property type="molecule type" value="Genomic_DNA"/>
</dbReference>
<evidence type="ECO:0000256" key="2">
    <source>
        <dbReference type="ARBA" id="ARBA00010544"/>
    </source>
</evidence>
<keyword evidence="3 6" id="KW-0812">Transmembrane</keyword>
<feature type="transmembrane region" description="Helical" evidence="6">
    <location>
        <begin position="51"/>
        <end position="73"/>
    </location>
</feature>
<evidence type="ECO:0000256" key="4">
    <source>
        <dbReference type="ARBA" id="ARBA00022989"/>
    </source>
</evidence>
<evidence type="ECO:0000313" key="7">
    <source>
        <dbReference type="EMBL" id="GAA3858304.1"/>
    </source>
</evidence>
<feature type="transmembrane region" description="Helical" evidence="6">
    <location>
        <begin position="26"/>
        <end position="45"/>
    </location>
</feature>
<evidence type="ECO:0000256" key="1">
    <source>
        <dbReference type="ARBA" id="ARBA00004141"/>
    </source>
</evidence>
<dbReference type="Proteomes" id="UP001501624">
    <property type="component" value="Unassembled WGS sequence"/>
</dbReference>
<feature type="transmembrane region" description="Helical" evidence="6">
    <location>
        <begin position="195"/>
        <end position="219"/>
    </location>
</feature>
<keyword evidence="4 6" id="KW-1133">Transmembrane helix</keyword>
<proteinExistence type="inferred from homology"/>
<dbReference type="Pfam" id="PF03379">
    <property type="entry name" value="CcmB"/>
    <property type="match status" value="1"/>
</dbReference>
<organism evidence="7 8">
    <name type="scientific">Amycolatopsis tucumanensis</name>
    <dbReference type="NCBI Taxonomy" id="401106"/>
    <lineage>
        <taxon>Bacteria</taxon>
        <taxon>Bacillati</taxon>
        <taxon>Actinomycetota</taxon>
        <taxon>Actinomycetes</taxon>
        <taxon>Pseudonocardiales</taxon>
        <taxon>Pseudonocardiaceae</taxon>
        <taxon>Amycolatopsis</taxon>
    </lineage>
</organism>
<comment type="caution">
    <text evidence="7">The sequence shown here is derived from an EMBL/GenBank/DDBJ whole genome shotgun (WGS) entry which is preliminary data.</text>
</comment>
<dbReference type="InterPro" id="IPR003544">
    <property type="entry name" value="Cyt_c_biogenesis_CcmB"/>
</dbReference>
<evidence type="ECO:0000256" key="5">
    <source>
        <dbReference type="ARBA" id="ARBA00023136"/>
    </source>
</evidence>
<reference evidence="8" key="1">
    <citation type="journal article" date="2019" name="Int. J. Syst. Evol. Microbiol.">
        <title>The Global Catalogue of Microorganisms (GCM) 10K type strain sequencing project: providing services to taxonomists for standard genome sequencing and annotation.</title>
        <authorList>
            <consortium name="The Broad Institute Genomics Platform"/>
            <consortium name="The Broad Institute Genome Sequencing Center for Infectious Disease"/>
            <person name="Wu L."/>
            <person name="Ma J."/>
        </authorList>
    </citation>
    <scope>NUCLEOTIDE SEQUENCE [LARGE SCALE GENOMIC DNA]</scope>
    <source>
        <strain evidence="8">JCM 17017</strain>
    </source>
</reference>
<evidence type="ECO:0000313" key="8">
    <source>
        <dbReference type="Proteomes" id="UP001501624"/>
    </source>
</evidence>
<comment type="subcellular location">
    <subcellularLocation>
        <location evidence="1">Membrane</location>
        <topology evidence="1">Multi-pass membrane protein</topology>
    </subcellularLocation>
</comment>
<keyword evidence="5 6" id="KW-0472">Membrane</keyword>
<comment type="similarity">
    <text evidence="2">Belongs to the CcmB/CycW/HelB family.</text>
</comment>
<sequence>MTPSPLRQACEVARAELRIEARGGEVLWIITPFGAVALLLVPLAVGPDRPLLAGIGMGMYWVVVLLFGVLVTLRQTASDSAGHLSMLRLAGVPAAARAAGRAAASAVVLLLFETLLLPVAIGLYQPDLSGGTWLPVVMVLTAAGLAALGTLAGTLVHGFAGRSSLGPVLVCPLALPLLLGATETLQAVSYGRMPWLWLLVQVTTAAIGWLALLLSANAVEESA</sequence>
<evidence type="ECO:0008006" key="9">
    <source>
        <dbReference type="Google" id="ProtNLM"/>
    </source>
</evidence>
<keyword evidence="8" id="KW-1185">Reference proteome</keyword>
<evidence type="ECO:0000256" key="6">
    <source>
        <dbReference type="SAM" id="Phobius"/>
    </source>
</evidence>
<feature type="transmembrane region" description="Helical" evidence="6">
    <location>
        <begin position="168"/>
        <end position="189"/>
    </location>
</feature>
<accession>A0ABP7JYR1</accession>
<gene>
    <name evidence="7" type="ORF">GCM10022380_89190</name>
</gene>
<evidence type="ECO:0000256" key="3">
    <source>
        <dbReference type="ARBA" id="ARBA00022692"/>
    </source>
</evidence>
<name>A0ABP7JYR1_9PSEU</name>
<feature type="transmembrane region" description="Helical" evidence="6">
    <location>
        <begin position="94"/>
        <end position="121"/>
    </location>
</feature>
<feature type="transmembrane region" description="Helical" evidence="6">
    <location>
        <begin position="133"/>
        <end position="156"/>
    </location>
</feature>
<dbReference type="PRINTS" id="PR01414">
    <property type="entry name" value="CCMBBIOGNSIS"/>
</dbReference>